<gene>
    <name evidence="1" type="ORF">ACFSNB_17315</name>
</gene>
<protein>
    <recommendedName>
        <fullName evidence="3">HEAT repeat-containing protein</fullName>
    </recommendedName>
</protein>
<comment type="caution">
    <text evidence="1">The sequence shown here is derived from an EMBL/GenBank/DDBJ whole genome shotgun (WGS) entry which is preliminary data.</text>
</comment>
<reference evidence="2" key="1">
    <citation type="journal article" date="2019" name="Int. J. Syst. Evol. Microbiol.">
        <title>The Global Catalogue of Microorganisms (GCM) 10K type strain sequencing project: providing services to taxonomists for standard genome sequencing and annotation.</title>
        <authorList>
            <consortium name="The Broad Institute Genomics Platform"/>
            <consortium name="The Broad Institute Genome Sequencing Center for Infectious Disease"/>
            <person name="Wu L."/>
            <person name="Ma J."/>
        </authorList>
    </citation>
    <scope>NUCLEOTIDE SEQUENCE [LARGE SCALE GENOMIC DNA]</scope>
    <source>
        <strain evidence="2">KCTC 15012</strain>
    </source>
</reference>
<proteinExistence type="predicted"/>
<organism evidence="1 2">
    <name type="scientific">Phaeospirillum tilakii</name>
    <dbReference type="NCBI Taxonomy" id="741673"/>
    <lineage>
        <taxon>Bacteria</taxon>
        <taxon>Pseudomonadati</taxon>
        <taxon>Pseudomonadota</taxon>
        <taxon>Alphaproteobacteria</taxon>
        <taxon>Rhodospirillales</taxon>
        <taxon>Rhodospirillaceae</taxon>
        <taxon>Phaeospirillum</taxon>
    </lineage>
</organism>
<sequence length="531" mass="57388">MIPRAALIDMGKALAKEVARGRPGAAAEMSAALLNRTPDHVLDLFDLMVAEIGKKKPNQPLLDAFSLMLGQGLETLRYGQERAQATATQTLAELERRILAAGQNPEINPGLILVVLNQYRIARLTPGADLRNLMGDLIAQAATQIPEGTVPGSPDEDFDLLVQETGGDPFQIHAEITGTGHALPDEHRAAMAHATLNAKATPIQEAGIGWLLDESPEVRGAALESLSTLAGRGAISPTTLRRLITMRNWLPATECPRLDAVIQSCRRHDVACAPQRETTVVDLCASGIDGAGAQSFFALVKEGRKYAVASLLVKLGVGVADSWVQRGMTKRQGEDLLLRIGHEIELLESPSSHLATVLGHFLAVGLTRNAVPPFGLLDFVETAGLATANPGLVPLDRLIGSQIEAIPPQRRRPASVNRALKASALWGEHYSFAGHWFEDDETTGQLLSGRKRLGDARRIELLLTEVLPARRLRWAEIFAWVGLLLRQNDPSSDWGDFALVAAELHGDRPLAEIPIMTQIAATSVEAWKFKA</sequence>
<dbReference type="RefSeq" id="WP_377318859.1">
    <property type="nucleotide sequence ID" value="NZ_JBHUIY010000054.1"/>
</dbReference>
<accession>A0ABW5CHW4</accession>
<evidence type="ECO:0000313" key="1">
    <source>
        <dbReference type="EMBL" id="MFD2235562.1"/>
    </source>
</evidence>
<dbReference type="Proteomes" id="UP001597296">
    <property type="component" value="Unassembled WGS sequence"/>
</dbReference>
<name>A0ABW5CHW4_9PROT</name>
<evidence type="ECO:0008006" key="3">
    <source>
        <dbReference type="Google" id="ProtNLM"/>
    </source>
</evidence>
<dbReference type="EMBL" id="JBHUIY010000054">
    <property type="protein sequence ID" value="MFD2235562.1"/>
    <property type="molecule type" value="Genomic_DNA"/>
</dbReference>
<keyword evidence="2" id="KW-1185">Reference proteome</keyword>
<evidence type="ECO:0000313" key="2">
    <source>
        <dbReference type="Proteomes" id="UP001597296"/>
    </source>
</evidence>